<dbReference type="PaxDb" id="284590-Q6CIZ9"/>
<dbReference type="Gene3D" id="1.10.510.10">
    <property type="entry name" value="Transferase(Phosphotransferase) domain 1"/>
    <property type="match status" value="1"/>
</dbReference>
<evidence type="ECO:0000313" key="11">
    <source>
        <dbReference type="EMBL" id="CAG98798.1"/>
    </source>
</evidence>
<dbReference type="InterPro" id="IPR012572">
    <property type="entry name" value="Mad3/Bub1_II"/>
</dbReference>
<dbReference type="SMART" id="SM00777">
    <property type="entry name" value="Mad3_BUB1_I"/>
    <property type="match status" value="1"/>
</dbReference>
<dbReference type="Gene3D" id="1.20.58.2070">
    <property type="match status" value="1"/>
</dbReference>
<keyword evidence="2" id="KW-0158">Chromosome</keyword>
<feature type="compositionally biased region" description="Polar residues" evidence="8">
    <location>
        <begin position="502"/>
        <end position="531"/>
    </location>
</feature>
<dbReference type="PROSITE" id="PS00107">
    <property type="entry name" value="PROTEIN_KINASE_ATP"/>
    <property type="match status" value="1"/>
</dbReference>
<dbReference type="Proteomes" id="UP000000598">
    <property type="component" value="Chromosome F"/>
</dbReference>
<dbReference type="OMA" id="KTLCPNP"/>
<keyword evidence="4" id="KW-0995">Kinetochore</keyword>
<evidence type="ECO:0000256" key="4">
    <source>
        <dbReference type="ARBA" id="ARBA00022838"/>
    </source>
</evidence>
<keyword evidence="5 7" id="KW-0067">ATP-binding</keyword>
<feature type="compositionally biased region" description="Low complexity" evidence="8">
    <location>
        <begin position="226"/>
        <end position="237"/>
    </location>
</feature>
<organism evidence="11 12">
    <name type="scientific">Kluyveromyces lactis (strain ATCC 8585 / CBS 2359 / DSM 70799 / NBRC 1267 / NRRL Y-1140 / WM37)</name>
    <name type="common">Yeast</name>
    <name type="synonym">Candida sphaerica</name>
    <dbReference type="NCBI Taxonomy" id="284590"/>
    <lineage>
        <taxon>Eukaryota</taxon>
        <taxon>Fungi</taxon>
        <taxon>Dikarya</taxon>
        <taxon>Ascomycota</taxon>
        <taxon>Saccharomycotina</taxon>
        <taxon>Saccharomycetes</taxon>
        <taxon>Saccharomycetales</taxon>
        <taxon>Saccharomycetaceae</taxon>
        <taxon>Kluyveromyces</taxon>
    </lineage>
</organism>
<dbReference type="GO" id="GO:0005524">
    <property type="term" value="F:ATP binding"/>
    <property type="evidence" value="ECO:0007669"/>
    <property type="project" value="UniProtKB-UniRule"/>
</dbReference>
<dbReference type="PROSITE" id="PS50011">
    <property type="entry name" value="PROTEIN_KINASE_DOM"/>
    <property type="match status" value="1"/>
</dbReference>
<dbReference type="InParanoid" id="Q6CIZ9"/>
<accession>Q6CIZ9</accession>
<comment type="subcellular location">
    <subcellularLocation>
        <location evidence="1">Chromosome</location>
        <location evidence="1">Centromere</location>
        <location evidence="1">Kinetochore</location>
    </subcellularLocation>
</comment>
<gene>
    <name evidence="11" type="ORF">KLLA0_F22605g</name>
</gene>
<reference evidence="11 12" key="1">
    <citation type="journal article" date="2004" name="Nature">
        <title>Genome evolution in yeasts.</title>
        <authorList>
            <consortium name="Genolevures"/>
            <person name="Dujon B."/>
            <person name="Sherman D."/>
            <person name="Fischer G."/>
            <person name="Durrens P."/>
            <person name="Casaregola S."/>
            <person name="Lafontaine I."/>
            <person name="de Montigny J."/>
            <person name="Marck C."/>
            <person name="Neuveglise C."/>
            <person name="Talla E."/>
            <person name="Goffard N."/>
            <person name="Frangeul L."/>
            <person name="Aigle M."/>
            <person name="Anthouard V."/>
            <person name="Babour A."/>
            <person name="Barbe V."/>
            <person name="Barnay S."/>
            <person name="Blanchin S."/>
            <person name="Beckerich J.M."/>
            <person name="Beyne E."/>
            <person name="Bleykasten C."/>
            <person name="Boisrame A."/>
            <person name="Boyer J."/>
            <person name="Cattolico L."/>
            <person name="Confanioleri F."/>
            <person name="de Daruvar A."/>
            <person name="Despons L."/>
            <person name="Fabre E."/>
            <person name="Fairhead C."/>
            <person name="Ferry-Dumazet H."/>
            <person name="Groppi A."/>
            <person name="Hantraye F."/>
            <person name="Hennequin C."/>
            <person name="Jauniaux N."/>
            <person name="Joyet P."/>
            <person name="Kachouri R."/>
            <person name="Kerrest A."/>
            <person name="Koszul R."/>
            <person name="Lemaire M."/>
            <person name="Lesur I."/>
            <person name="Ma L."/>
            <person name="Muller H."/>
            <person name="Nicaud J.M."/>
            <person name="Nikolski M."/>
            <person name="Oztas S."/>
            <person name="Ozier-Kalogeropoulos O."/>
            <person name="Pellenz S."/>
            <person name="Potier S."/>
            <person name="Richard G.F."/>
            <person name="Straub M.L."/>
            <person name="Suleau A."/>
            <person name="Swennene D."/>
            <person name="Tekaia F."/>
            <person name="Wesolowski-Louvel M."/>
            <person name="Westhof E."/>
            <person name="Wirth B."/>
            <person name="Zeniou-Meyer M."/>
            <person name="Zivanovic I."/>
            <person name="Bolotin-Fukuhara M."/>
            <person name="Thierry A."/>
            <person name="Bouchier C."/>
            <person name="Caudron B."/>
            <person name="Scarpelli C."/>
            <person name="Gaillardin C."/>
            <person name="Weissenbach J."/>
            <person name="Wincker P."/>
            <person name="Souciet J.L."/>
        </authorList>
    </citation>
    <scope>NUCLEOTIDE SEQUENCE [LARGE SCALE GENOMIC DNA]</scope>
    <source>
        <strain evidence="12">ATCC 8585 / CBS 2359 / DSM 70799 / NBRC 1267 / NRRL Y-1140 / WM37</strain>
    </source>
</reference>
<dbReference type="InterPro" id="IPR011009">
    <property type="entry name" value="Kinase-like_dom_sf"/>
</dbReference>
<feature type="region of interest" description="Disordered" evidence="8">
    <location>
        <begin position="226"/>
        <end position="249"/>
    </location>
</feature>
<dbReference type="PANTHER" id="PTHR14030:SF4">
    <property type="entry name" value="BUB1 KINASE, ISOFORM A-RELATED"/>
    <property type="match status" value="1"/>
</dbReference>
<dbReference type="CDD" id="cd13981">
    <property type="entry name" value="STKc_Bub1_BubR1"/>
    <property type="match status" value="1"/>
</dbReference>
<evidence type="ECO:0000256" key="3">
    <source>
        <dbReference type="ARBA" id="ARBA00022741"/>
    </source>
</evidence>
<proteinExistence type="predicted"/>
<evidence type="ECO:0000256" key="6">
    <source>
        <dbReference type="ARBA" id="ARBA00023328"/>
    </source>
</evidence>
<dbReference type="Gene3D" id="6.10.20.170">
    <property type="match status" value="1"/>
</dbReference>
<dbReference type="GO" id="GO:0007094">
    <property type="term" value="P:mitotic spindle assembly checkpoint signaling"/>
    <property type="evidence" value="ECO:0007669"/>
    <property type="project" value="InterPro"/>
</dbReference>
<dbReference type="SUPFAM" id="SSF56112">
    <property type="entry name" value="Protein kinase-like (PK-like)"/>
    <property type="match status" value="1"/>
</dbReference>
<evidence type="ECO:0000256" key="8">
    <source>
        <dbReference type="SAM" id="MobiDB-lite"/>
    </source>
</evidence>
<dbReference type="InterPro" id="IPR017441">
    <property type="entry name" value="Protein_kinase_ATP_BS"/>
</dbReference>
<evidence type="ECO:0000256" key="5">
    <source>
        <dbReference type="ARBA" id="ARBA00022840"/>
    </source>
</evidence>
<dbReference type="AlphaFoldDB" id="Q6CIZ9"/>
<feature type="domain" description="BUB1 N-terminal" evidence="10">
    <location>
        <begin position="46"/>
        <end position="205"/>
    </location>
</feature>
<dbReference type="PROSITE" id="PS51489">
    <property type="entry name" value="BUB1_N"/>
    <property type="match status" value="1"/>
</dbReference>
<dbReference type="GO" id="GO:0004672">
    <property type="term" value="F:protein kinase activity"/>
    <property type="evidence" value="ECO:0007669"/>
    <property type="project" value="InterPro"/>
</dbReference>
<dbReference type="KEGG" id="kla:KLLA0_F22605g"/>
<protein>
    <submittedName>
        <fullName evidence="11">KLLA0F22605p</fullName>
    </submittedName>
</protein>
<feature type="compositionally biased region" description="Polar residues" evidence="8">
    <location>
        <begin position="238"/>
        <end position="249"/>
    </location>
</feature>
<evidence type="ECO:0000313" key="12">
    <source>
        <dbReference type="Proteomes" id="UP000000598"/>
    </source>
</evidence>
<dbReference type="FunCoup" id="Q6CIZ9">
    <property type="interactions" value="573"/>
</dbReference>
<dbReference type="EMBL" id="CR382126">
    <property type="protein sequence ID" value="CAG98798.1"/>
    <property type="molecule type" value="Genomic_DNA"/>
</dbReference>
<evidence type="ECO:0000256" key="2">
    <source>
        <dbReference type="ARBA" id="ARBA00022454"/>
    </source>
</evidence>
<dbReference type="InterPro" id="IPR008271">
    <property type="entry name" value="Ser/Thr_kinase_AS"/>
</dbReference>
<dbReference type="SMART" id="SM00220">
    <property type="entry name" value="S_TKc"/>
    <property type="match status" value="1"/>
</dbReference>
<evidence type="ECO:0000256" key="1">
    <source>
        <dbReference type="ARBA" id="ARBA00004629"/>
    </source>
</evidence>
<dbReference type="Pfam" id="PF08311">
    <property type="entry name" value="Mad3_BUB1_I"/>
    <property type="match status" value="1"/>
</dbReference>
<dbReference type="PROSITE" id="PS00108">
    <property type="entry name" value="PROTEIN_KINASE_ST"/>
    <property type="match status" value="1"/>
</dbReference>
<sequence>MGPIHFDELEAQKENIISLPQGRSATRVTSAMNKSLSSIYDTRLAFERDIHDTLDELDDPLQLFLEYINWIHDNYPSPTTRQSGLPEIMERCIEYCKNIETYKNDVRYLKLWLQYIDLFAVKLDEKREMFVYMMRLEIGDRLALYYESFSQLLINMDASGDALDLIDRGIEKKARPLRRLEQFKLSVQQAIQTRGLTEQELPRSFSTFEIHGDLVLGRYRSEINDTRNNSISRNNDNSMSERSQNSLKSTGKLQVFADNEEELQNDKFMLRQDLPTLPPYKTRNKENHTPAIPFKSGSTIAPLKQSNSFSQTDLDKIPVFRDDLGRATPVYKLIEVPGRKPEKIQTNFELLYPTADEEYCIEEVLALARNCYYKEKNSSVKRHLEENNHENSKPMKKRGLQPKSPEYHKVTTTSILPLKGDIEPDGLTGHSDGKSKSPTVTMFSKDAMNEVYSMFNQSYHDMKNYSDHDDTTSGKFTMYENFQEDLTGKNSEDLTEVKQPMESKNLSASTSANATPSRDQKQETTTPTFKSKLQDYMTPIQERTEPNFKTLLSQDDDITGESRRKSTNSVNTAESSPFLTQPQRLLDPSPSHQIVENPLSLELRRELLESLDPALASYPTYYEYSQQLKMSSLLKRIQKVSKNMNKNPIVDFKKTNDLYCIRRELGEGGYATVYLAESSTGQLSALKVEKPASVWEFYILKQIERRVPDEAILKSIINVSALHCFQDESYLVLNYANQGTILDLVNWERERNGGALDECLCMFITVELMRVLECIHDVGIIHGDIKPDNCMIRFQKVSHLGKYFANGENGWNRKGIYLIDFGRSFDLSLFPLGTKFRSNWKTDQQDCPEMREQRPWSYEADYYGLAGVIFCMLFGHYIETVKVASNRYQLKSPLKRYWQQDIWNPLFDLLINSGAHDSTLVSKLRHYRERMESYLERESALKLRNVVLSLEADLEHLRK</sequence>
<dbReference type="Pfam" id="PF08171">
    <property type="entry name" value="Mad3_BUB1_II"/>
    <property type="match status" value="1"/>
</dbReference>
<evidence type="ECO:0000259" key="10">
    <source>
        <dbReference type="PROSITE" id="PS51489"/>
    </source>
</evidence>
<feature type="binding site" evidence="7">
    <location>
        <position position="687"/>
    </location>
    <ligand>
        <name>ATP</name>
        <dbReference type="ChEBI" id="CHEBI:30616"/>
    </ligand>
</feature>
<feature type="region of interest" description="Disordered" evidence="8">
    <location>
        <begin position="496"/>
        <end position="590"/>
    </location>
</feature>
<keyword evidence="12" id="KW-1185">Reference proteome</keyword>
<dbReference type="Pfam" id="PF00069">
    <property type="entry name" value="Pkinase"/>
    <property type="match status" value="1"/>
</dbReference>
<feature type="domain" description="Protein kinase" evidence="9">
    <location>
        <begin position="659"/>
        <end position="959"/>
    </location>
</feature>
<dbReference type="STRING" id="284590.Q6CIZ9"/>
<name>Q6CIZ9_KLULA</name>
<dbReference type="PANTHER" id="PTHR14030">
    <property type="entry name" value="MITOTIC CHECKPOINT SERINE/THREONINE-PROTEIN KINASE BUB1"/>
    <property type="match status" value="1"/>
</dbReference>
<dbReference type="eggNOG" id="KOG1166">
    <property type="taxonomic scope" value="Eukaryota"/>
</dbReference>
<dbReference type="GO" id="GO:0000776">
    <property type="term" value="C:kinetochore"/>
    <property type="evidence" value="ECO:0007669"/>
    <property type="project" value="UniProtKB-KW"/>
</dbReference>
<evidence type="ECO:0000256" key="7">
    <source>
        <dbReference type="PROSITE-ProRule" id="PRU10141"/>
    </source>
</evidence>
<feature type="region of interest" description="Disordered" evidence="8">
    <location>
        <begin position="382"/>
        <end position="439"/>
    </location>
</feature>
<dbReference type="InterPro" id="IPR015661">
    <property type="entry name" value="Bub1/Mad3"/>
</dbReference>
<feature type="region of interest" description="Disordered" evidence="8">
    <location>
        <begin position="276"/>
        <end position="299"/>
    </location>
</feature>
<feature type="compositionally biased region" description="Polar residues" evidence="8">
    <location>
        <begin position="567"/>
        <end position="583"/>
    </location>
</feature>
<keyword evidence="3 7" id="KW-0547">Nucleotide-binding</keyword>
<dbReference type="GO" id="GO:0051754">
    <property type="term" value="P:meiotic sister chromatid cohesion, centromeric"/>
    <property type="evidence" value="ECO:0007669"/>
    <property type="project" value="TreeGrafter"/>
</dbReference>
<dbReference type="Gene3D" id="1.25.40.930">
    <property type="match status" value="1"/>
</dbReference>
<evidence type="ECO:0000259" key="9">
    <source>
        <dbReference type="PROSITE" id="PS50011"/>
    </source>
</evidence>
<feature type="compositionally biased region" description="Basic and acidic residues" evidence="8">
    <location>
        <begin position="382"/>
        <end position="393"/>
    </location>
</feature>
<dbReference type="InterPro" id="IPR000719">
    <property type="entry name" value="Prot_kinase_dom"/>
</dbReference>
<dbReference type="GO" id="GO:0005634">
    <property type="term" value="C:nucleus"/>
    <property type="evidence" value="ECO:0007669"/>
    <property type="project" value="TreeGrafter"/>
</dbReference>
<dbReference type="HOGENOM" id="CLU_002115_1_0_1"/>
<dbReference type="InterPro" id="IPR013212">
    <property type="entry name" value="Mad3/Bub1_I"/>
</dbReference>
<keyword evidence="6" id="KW-0137">Centromere</keyword>
<dbReference type="GO" id="GO:0032991">
    <property type="term" value="C:protein-containing complex"/>
    <property type="evidence" value="ECO:0007669"/>
    <property type="project" value="UniProtKB-ARBA"/>
</dbReference>